<keyword evidence="2" id="KW-0865">Zymogen</keyword>
<evidence type="ECO:0000313" key="5">
    <source>
        <dbReference type="EMBL" id="QBH11773.1"/>
    </source>
</evidence>
<dbReference type="Proteomes" id="UP000293902">
    <property type="component" value="Chromosome"/>
</dbReference>
<evidence type="ECO:0000256" key="3">
    <source>
        <dbReference type="ARBA" id="ARBA00023239"/>
    </source>
</evidence>
<evidence type="ECO:0000313" key="7">
    <source>
        <dbReference type="Proteomes" id="UP000248798"/>
    </source>
</evidence>
<sequence>MKHQYIERKTRQVRTEILKADSVISTIYSSIRENSFFLFRLMTSARMSSVIGAVSYDLPFFTLPTDARTFLAAHGIDLSEVAGDPAKLDTLRKVFERKIRYEQLRPMPEDVSAVVSPADSRLLVGAFSKNSTLFIKGKFFDFYELIGRDKPQWLGAFEAGSFAVTRLTPDKYHYNHTPVAGTVLDIYEIDGYFHSCNPGAVVREVTPYSKNRRVVTIIDTDVPGGTGCGLVCMVEVVAMMIGKIVQCYSKKGYENSQAVVPGLFMEKGCPKSLYRPGSSTTIVIFQKQRICFSKDLLENQVRTDVSSRFSEGFGRPLVETEVTVRSSIGHACAFGETATLGDL</sequence>
<dbReference type="OrthoDB" id="9802030at2"/>
<accession>A0A328FA38</accession>
<dbReference type="RefSeq" id="WP_111959384.1">
    <property type="nucleotide sequence ID" value="NZ_CP036313.1"/>
</dbReference>
<keyword evidence="1" id="KW-0210">Decarboxylase</keyword>
<reference evidence="6 7" key="1">
    <citation type="submission" date="2018-06" db="EMBL/GenBank/DDBJ databases">
        <title>Complete Genome Sequence of Desulfobacter hydrogenophilus (DSM3380).</title>
        <authorList>
            <person name="Marietou A."/>
            <person name="Schreiber L."/>
            <person name="Marshall I."/>
            <person name="Jorgensen B."/>
        </authorList>
    </citation>
    <scope>NUCLEOTIDE SEQUENCE [LARGE SCALE GENOMIC DNA]</scope>
    <source>
        <strain evidence="6 7">DSM 3380</strain>
    </source>
</reference>
<keyword evidence="4" id="KW-0670">Pyruvate</keyword>
<dbReference type="Proteomes" id="UP000248798">
    <property type="component" value="Unassembled WGS sequence"/>
</dbReference>
<dbReference type="PANTHER" id="PTHR10067">
    <property type="entry name" value="PHOSPHATIDYLSERINE DECARBOXYLASE"/>
    <property type="match status" value="1"/>
</dbReference>
<evidence type="ECO:0000256" key="1">
    <source>
        <dbReference type="ARBA" id="ARBA00022793"/>
    </source>
</evidence>
<keyword evidence="3" id="KW-0456">Lyase</keyword>
<gene>
    <name evidence="6" type="ORF">DO021_18410</name>
    <name evidence="5" type="ORF">EYB58_01830</name>
</gene>
<evidence type="ECO:0000313" key="6">
    <source>
        <dbReference type="EMBL" id="RAM00550.1"/>
    </source>
</evidence>
<dbReference type="GO" id="GO:0004609">
    <property type="term" value="F:phosphatidylserine decarboxylase activity"/>
    <property type="evidence" value="ECO:0007669"/>
    <property type="project" value="InterPro"/>
</dbReference>
<dbReference type="AlphaFoldDB" id="A0A328FA38"/>
<evidence type="ECO:0000313" key="8">
    <source>
        <dbReference type="Proteomes" id="UP000293902"/>
    </source>
</evidence>
<keyword evidence="8" id="KW-1185">Reference proteome</keyword>
<protein>
    <submittedName>
        <fullName evidence="6">Phosphatidylserine decarboxylase</fullName>
    </submittedName>
</protein>
<proteinExistence type="predicted"/>
<reference evidence="5 8" key="2">
    <citation type="submission" date="2019-02" db="EMBL/GenBank/DDBJ databases">
        <title>Complete genome sequence of Desulfobacter hydrogenophilus AcRS1.</title>
        <authorList>
            <person name="Marietou A."/>
            <person name="Lund M.B."/>
            <person name="Marshall I.P.G."/>
            <person name="Schreiber L."/>
            <person name="Jorgensen B."/>
        </authorList>
    </citation>
    <scope>NUCLEOTIDE SEQUENCE [LARGE SCALE GENOMIC DNA]</scope>
    <source>
        <strain evidence="5 8">AcRS1</strain>
    </source>
</reference>
<dbReference type="InterPro" id="IPR003817">
    <property type="entry name" value="PS_Dcarbxylase"/>
</dbReference>
<dbReference type="EMBL" id="CP036313">
    <property type="protein sequence ID" value="QBH11773.1"/>
    <property type="molecule type" value="Genomic_DNA"/>
</dbReference>
<dbReference type="Pfam" id="PF02666">
    <property type="entry name" value="PS_Dcarbxylase"/>
    <property type="match status" value="1"/>
</dbReference>
<dbReference type="EMBL" id="QLNI01000044">
    <property type="protein sequence ID" value="RAM00550.1"/>
    <property type="molecule type" value="Genomic_DNA"/>
</dbReference>
<dbReference type="GO" id="GO:0008654">
    <property type="term" value="P:phospholipid biosynthetic process"/>
    <property type="evidence" value="ECO:0007669"/>
    <property type="project" value="InterPro"/>
</dbReference>
<organism evidence="6 7">
    <name type="scientific">Desulfobacter hydrogenophilus</name>
    <dbReference type="NCBI Taxonomy" id="2291"/>
    <lineage>
        <taxon>Bacteria</taxon>
        <taxon>Pseudomonadati</taxon>
        <taxon>Thermodesulfobacteriota</taxon>
        <taxon>Desulfobacteria</taxon>
        <taxon>Desulfobacterales</taxon>
        <taxon>Desulfobacteraceae</taxon>
        <taxon>Desulfobacter</taxon>
    </lineage>
</organism>
<evidence type="ECO:0000256" key="2">
    <source>
        <dbReference type="ARBA" id="ARBA00023145"/>
    </source>
</evidence>
<evidence type="ECO:0000256" key="4">
    <source>
        <dbReference type="ARBA" id="ARBA00023317"/>
    </source>
</evidence>
<name>A0A328FA38_9BACT</name>